<organism evidence="13 15">
    <name type="scientific">Trichuris suis</name>
    <name type="common">pig whipworm</name>
    <dbReference type="NCBI Taxonomy" id="68888"/>
    <lineage>
        <taxon>Eukaryota</taxon>
        <taxon>Metazoa</taxon>
        <taxon>Ecdysozoa</taxon>
        <taxon>Nematoda</taxon>
        <taxon>Enoplea</taxon>
        <taxon>Dorylaimia</taxon>
        <taxon>Trichinellida</taxon>
        <taxon>Trichuridae</taxon>
        <taxon>Trichuris</taxon>
    </lineage>
</organism>
<dbReference type="SFLD" id="SFLDF00413">
    <property type="entry name" value="CDK5RAP1"/>
    <property type="match status" value="1"/>
</dbReference>
<accession>A0A085LWQ4</accession>
<reference evidence="13 15" key="1">
    <citation type="journal article" date="2014" name="Nat. Genet.">
        <title>Genome and transcriptome of the porcine whipworm Trichuris suis.</title>
        <authorList>
            <person name="Jex A.R."/>
            <person name="Nejsum P."/>
            <person name="Schwarz E.M."/>
            <person name="Hu L."/>
            <person name="Young N.D."/>
            <person name="Hall R.S."/>
            <person name="Korhonen P.K."/>
            <person name="Liao S."/>
            <person name="Thamsborg S."/>
            <person name="Xia J."/>
            <person name="Xu P."/>
            <person name="Wang S."/>
            <person name="Scheerlinck J.P."/>
            <person name="Hofmann A."/>
            <person name="Sternberg P.W."/>
            <person name="Wang J."/>
            <person name="Gasser R.B."/>
        </authorList>
    </citation>
    <scope>NUCLEOTIDE SEQUENCE [LARGE SCALE GENOMIC DNA]</scope>
    <source>
        <strain evidence="14">DCEP-RM93F</strain>
        <strain evidence="13">DCEP-RM93M</strain>
    </source>
</reference>
<dbReference type="PROSITE" id="PS50926">
    <property type="entry name" value="TRAM"/>
    <property type="match status" value="1"/>
</dbReference>
<evidence type="ECO:0000313" key="14">
    <source>
        <dbReference type="EMBL" id="KFD64533.1"/>
    </source>
</evidence>
<dbReference type="SFLD" id="SFLDG01082">
    <property type="entry name" value="B12-binding_domain_containing"/>
    <property type="match status" value="1"/>
</dbReference>
<dbReference type="GO" id="GO:0046872">
    <property type="term" value="F:metal ion binding"/>
    <property type="evidence" value="ECO:0007669"/>
    <property type="project" value="UniProtKB-KW"/>
</dbReference>
<dbReference type="PANTHER" id="PTHR43020:SF2">
    <property type="entry name" value="MITOCHONDRIAL TRNA METHYLTHIOTRANSFERASE CDK5RAP1"/>
    <property type="match status" value="1"/>
</dbReference>
<keyword evidence="6" id="KW-0408">Iron</keyword>
<evidence type="ECO:0000313" key="15">
    <source>
        <dbReference type="Proteomes" id="UP000030764"/>
    </source>
</evidence>
<dbReference type="GO" id="GO:0005739">
    <property type="term" value="C:mitochondrion"/>
    <property type="evidence" value="ECO:0007669"/>
    <property type="project" value="TreeGrafter"/>
</dbReference>
<dbReference type="InterPro" id="IPR013848">
    <property type="entry name" value="Methylthiotransferase_N"/>
</dbReference>
<keyword evidence="4" id="KW-0949">S-adenosyl-L-methionine</keyword>
<evidence type="ECO:0000313" key="13">
    <source>
        <dbReference type="EMBL" id="KFD49400.1"/>
    </source>
</evidence>
<dbReference type="GO" id="GO:0051539">
    <property type="term" value="F:4 iron, 4 sulfur cluster binding"/>
    <property type="evidence" value="ECO:0007669"/>
    <property type="project" value="UniProtKB-KW"/>
</dbReference>
<dbReference type="SFLD" id="SFLDF00273">
    <property type="entry name" value="(dimethylallyl)adenosine_tRNA"/>
    <property type="match status" value="1"/>
</dbReference>
<dbReference type="Pfam" id="PF01938">
    <property type="entry name" value="TRAM"/>
    <property type="match status" value="1"/>
</dbReference>
<evidence type="ECO:0000256" key="1">
    <source>
        <dbReference type="ARBA" id="ARBA00001966"/>
    </source>
</evidence>
<dbReference type="Pfam" id="PF04055">
    <property type="entry name" value="Radical_SAM"/>
    <property type="match status" value="1"/>
</dbReference>
<dbReference type="SFLD" id="SFLDS00029">
    <property type="entry name" value="Radical_SAM"/>
    <property type="match status" value="1"/>
</dbReference>
<evidence type="ECO:0000256" key="2">
    <source>
        <dbReference type="ARBA" id="ARBA00009815"/>
    </source>
</evidence>
<evidence type="ECO:0000259" key="12">
    <source>
        <dbReference type="PROSITE" id="PS51918"/>
    </source>
</evidence>
<dbReference type="InterPro" id="IPR002792">
    <property type="entry name" value="TRAM_dom"/>
</dbReference>
<dbReference type="PROSITE" id="PS51449">
    <property type="entry name" value="MTTASE_N"/>
    <property type="match status" value="1"/>
</dbReference>
<dbReference type="GO" id="GO:0060255">
    <property type="term" value="P:regulation of macromolecule metabolic process"/>
    <property type="evidence" value="ECO:0007669"/>
    <property type="project" value="UniProtKB-ARBA"/>
</dbReference>
<dbReference type="FunFam" id="3.80.30.20:FF:000003">
    <property type="entry name" value="CDK5 regulatory subunit-associated protein 1"/>
    <property type="match status" value="1"/>
</dbReference>
<dbReference type="GO" id="GO:0035597">
    <property type="term" value="F:tRNA-2-methylthio-N(6)-dimethylallyladenosine(37) synthase activity"/>
    <property type="evidence" value="ECO:0007669"/>
    <property type="project" value="TreeGrafter"/>
</dbReference>
<dbReference type="InterPro" id="IPR006463">
    <property type="entry name" value="MiaB_methiolase"/>
</dbReference>
<evidence type="ECO:0000259" key="10">
    <source>
        <dbReference type="PROSITE" id="PS50926"/>
    </source>
</evidence>
<comment type="function">
    <text evidence="8">Potential regulator of CDK5 activity.</text>
</comment>
<dbReference type="Proteomes" id="UP000030758">
    <property type="component" value="Unassembled WGS sequence"/>
</dbReference>
<gene>
    <name evidence="13" type="ORF">M513_09763</name>
    <name evidence="14" type="ORF">M514_09763</name>
</gene>
<dbReference type="SFLD" id="SFLDG01061">
    <property type="entry name" value="methylthiotransferase"/>
    <property type="match status" value="1"/>
</dbReference>
<dbReference type="Pfam" id="PF00919">
    <property type="entry name" value="UPF0004"/>
    <property type="match status" value="1"/>
</dbReference>
<dbReference type="NCBIfam" id="TIGR00089">
    <property type="entry name" value="MiaB/RimO family radical SAM methylthiotransferase"/>
    <property type="match status" value="1"/>
</dbReference>
<keyword evidence="3" id="KW-0004">4Fe-4S</keyword>
<dbReference type="InterPro" id="IPR005839">
    <property type="entry name" value="Methylthiotransferase"/>
</dbReference>
<evidence type="ECO:0000256" key="3">
    <source>
        <dbReference type="ARBA" id="ARBA00022485"/>
    </source>
</evidence>
<dbReference type="PROSITE" id="PS51918">
    <property type="entry name" value="RADICAL_SAM"/>
    <property type="match status" value="1"/>
</dbReference>
<evidence type="ECO:0000256" key="9">
    <source>
        <dbReference type="ARBA" id="ARBA00074452"/>
    </source>
</evidence>
<dbReference type="InterPro" id="IPR038135">
    <property type="entry name" value="Methylthiotransferase_N_sf"/>
</dbReference>
<dbReference type="SUPFAM" id="SSF102114">
    <property type="entry name" value="Radical SAM enzymes"/>
    <property type="match status" value="1"/>
</dbReference>
<comment type="similarity">
    <text evidence="2">Belongs to the methylthiotransferase family. MiaB subfamily.</text>
</comment>
<dbReference type="PANTHER" id="PTHR43020">
    <property type="entry name" value="CDK5 REGULATORY SUBUNIT-ASSOCIATED PROTEIN 1"/>
    <property type="match status" value="1"/>
</dbReference>
<dbReference type="Gene3D" id="3.80.30.20">
    <property type="entry name" value="tm_1862 like domain"/>
    <property type="match status" value="1"/>
</dbReference>
<proteinExistence type="inferred from homology"/>
<dbReference type="InterPro" id="IPR023404">
    <property type="entry name" value="rSAM_horseshoe"/>
</dbReference>
<evidence type="ECO:0000256" key="7">
    <source>
        <dbReference type="ARBA" id="ARBA00023014"/>
    </source>
</evidence>
<dbReference type="InterPro" id="IPR006638">
    <property type="entry name" value="Elp3/MiaA/NifB-like_rSAM"/>
</dbReference>
<dbReference type="Proteomes" id="UP000030764">
    <property type="component" value="Unassembled WGS sequence"/>
</dbReference>
<feature type="domain" description="TRAM" evidence="10">
    <location>
        <begin position="476"/>
        <end position="549"/>
    </location>
</feature>
<keyword evidence="5" id="KW-0479">Metal-binding</keyword>
<dbReference type="SMART" id="SM00729">
    <property type="entry name" value="Elp3"/>
    <property type="match status" value="1"/>
</dbReference>
<comment type="cofactor">
    <cofactor evidence="1">
        <name>[4Fe-4S] cluster</name>
        <dbReference type="ChEBI" id="CHEBI:49883"/>
    </cofactor>
</comment>
<dbReference type="PROSITE" id="PS01278">
    <property type="entry name" value="MTTASE_RADICAL"/>
    <property type="match status" value="1"/>
</dbReference>
<feature type="domain" description="Radical SAM core" evidence="12">
    <location>
        <begin position="217"/>
        <end position="473"/>
    </location>
</feature>
<dbReference type="FunFam" id="3.40.50.12160:FF:000003">
    <property type="entry name" value="CDK5 regulatory subunit-associated protein 1"/>
    <property type="match status" value="1"/>
</dbReference>
<evidence type="ECO:0000256" key="6">
    <source>
        <dbReference type="ARBA" id="ARBA00023004"/>
    </source>
</evidence>
<sequence>MASGTALLPTFQYIKVCFRKAAICSSFLRASRMTSRLRSTAVTYGGVVPTTNEDQPDAHCLNVQAEAFAMGKRVYLEAYGCQMNFSDASVVRSILQKVGYVETEEMTEADAILLMTCAIRQSAEDKIWKRVEQIRSVMNKRARNRRFTLGILGCMANKRNLKSNEDGMLPAGVDLFAGPDAYRDLPRLLAVCSSGQKSANIILSCDETYADIRPVRKDGSAFAYISIMRGCNNMCTYCIVPFTRGRERSRPFTSIEDEFCQLRDEGVKEVTLLGQNVNSYCDTSSTSASSNYSSSDRLSAGFSSICKAPSMGIRFADLLDRLSLLAPNMRIRFTSPHPKDFPDEVLEVMKERANICKCIHLPAQSGSNKVLERMNRGYTVEAYLNLVDRIRSMIPDVTLTSDFISGFCGETEEDHQETLRLIRTVQYVYCYTFMYSMRQRTRAHYRLVDDVPTEVKKRRSKEVHEEFRQAALLLNSRLIGSRQIVLVEKESKRSCDHWMGRTDGNTKVILPKTFMCNHSSCSKSIHVGDYVLVQVTDASSETLKGEPVEIYQNT</sequence>
<evidence type="ECO:0000256" key="4">
    <source>
        <dbReference type="ARBA" id="ARBA00022691"/>
    </source>
</evidence>
<dbReference type="AlphaFoldDB" id="A0A085LWQ4"/>
<dbReference type="EMBL" id="KL367554">
    <property type="protein sequence ID" value="KFD64533.1"/>
    <property type="molecule type" value="Genomic_DNA"/>
</dbReference>
<dbReference type="GO" id="GO:0005829">
    <property type="term" value="C:cytosol"/>
    <property type="evidence" value="ECO:0007669"/>
    <property type="project" value="TreeGrafter"/>
</dbReference>
<evidence type="ECO:0000256" key="5">
    <source>
        <dbReference type="ARBA" id="ARBA00022723"/>
    </source>
</evidence>
<feature type="domain" description="MTTase N-terminal" evidence="11">
    <location>
        <begin position="72"/>
        <end position="194"/>
    </location>
</feature>
<keyword evidence="7" id="KW-0411">Iron-sulfur</keyword>
<dbReference type="InterPro" id="IPR020612">
    <property type="entry name" value="Methylthiotransferase_CS"/>
</dbReference>
<name>A0A085LWQ4_9BILA</name>
<protein>
    <recommendedName>
        <fullName evidence="9">CDK5RAP1-like protein</fullName>
    </recommendedName>
</protein>
<dbReference type="GO" id="GO:0080090">
    <property type="term" value="P:regulation of primary metabolic process"/>
    <property type="evidence" value="ECO:0007669"/>
    <property type="project" value="UniProtKB-ARBA"/>
</dbReference>
<dbReference type="InterPro" id="IPR007197">
    <property type="entry name" value="rSAM"/>
</dbReference>
<dbReference type="Gene3D" id="3.40.50.12160">
    <property type="entry name" value="Methylthiotransferase, N-terminal domain"/>
    <property type="match status" value="1"/>
</dbReference>
<dbReference type="InterPro" id="IPR058240">
    <property type="entry name" value="rSAM_sf"/>
</dbReference>
<keyword evidence="15" id="KW-1185">Reference proteome</keyword>
<evidence type="ECO:0000259" key="11">
    <source>
        <dbReference type="PROSITE" id="PS51449"/>
    </source>
</evidence>
<dbReference type="EMBL" id="KL363272">
    <property type="protein sequence ID" value="KFD49400.1"/>
    <property type="molecule type" value="Genomic_DNA"/>
</dbReference>
<evidence type="ECO:0000256" key="8">
    <source>
        <dbReference type="ARBA" id="ARBA00053923"/>
    </source>
</evidence>